<dbReference type="RefSeq" id="WP_270027938.1">
    <property type="nucleotide sequence ID" value="NZ_JAPDDP010000055.1"/>
</dbReference>
<name>A0A9X3NBW6_9ACTN</name>
<gene>
    <name evidence="1" type="ORF">OJ997_24780</name>
</gene>
<dbReference type="EMBL" id="JAPDDP010000055">
    <property type="protein sequence ID" value="MDA0183548.1"/>
    <property type="molecule type" value="Genomic_DNA"/>
</dbReference>
<evidence type="ECO:0000313" key="1">
    <source>
        <dbReference type="EMBL" id="MDA0183548.1"/>
    </source>
</evidence>
<sequence>MSAWWEGVPPAVTRVRCGDAVHRVQWRDGALHALDHADVDGERTLAALGGDPCACIELLDAWTRFAADEHVLVLASRGPADRIASREWGAESDEAHAFTYAPRGAGGASIVSFDAEHLSLLRLPGGLPDRLVATVAANVVERGEVSSRAYAAFYGRVRLVLLDWLGLPDAELALTLADAPTVVVETHVVRAALPFSWLVDVWARGLTTLLGRFTLAARVEDGTYVLSVLTPDLALEELRIAMNPAVPGSRSGT</sequence>
<reference evidence="1" key="1">
    <citation type="submission" date="2022-10" db="EMBL/GenBank/DDBJ databases">
        <title>The WGS of Solirubrobacter phytolaccae KCTC 29190.</title>
        <authorList>
            <person name="Jiang Z."/>
        </authorList>
    </citation>
    <scope>NUCLEOTIDE SEQUENCE</scope>
    <source>
        <strain evidence="1">KCTC 29190</strain>
    </source>
</reference>
<comment type="caution">
    <text evidence="1">The sequence shown here is derived from an EMBL/GenBank/DDBJ whole genome shotgun (WGS) entry which is preliminary data.</text>
</comment>
<evidence type="ECO:0000313" key="2">
    <source>
        <dbReference type="Proteomes" id="UP001147653"/>
    </source>
</evidence>
<dbReference type="AlphaFoldDB" id="A0A9X3NBW6"/>
<dbReference type="Proteomes" id="UP001147653">
    <property type="component" value="Unassembled WGS sequence"/>
</dbReference>
<proteinExistence type="predicted"/>
<organism evidence="1 2">
    <name type="scientific">Solirubrobacter phytolaccae</name>
    <dbReference type="NCBI Taxonomy" id="1404360"/>
    <lineage>
        <taxon>Bacteria</taxon>
        <taxon>Bacillati</taxon>
        <taxon>Actinomycetota</taxon>
        <taxon>Thermoleophilia</taxon>
        <taxon>Solirubrobacterales</taxon>
        <taxon>Solirubrobacteraceae</taxon>
        <taxon>Solirubrobacter</taxon>
    </lineage>
</organism>
<protein>
    <submittedName>
        <fullName evidence="1">Uncharacterized protein</fullName>
    </submittedName>
</protein>
<accession>A0A9X3NBW6</accession>
<keyword evidence="2" id="KW-1185">Reference proteome</keyword>